<dbReference type="EMBL" id="JACOFZ010000001">
    <property type="protein sequence ID" value="MBC3880627.1"/>
    <property type="molecule type" value="Genomic_DNA"/>
</dbReference>
<sequence length="124" mass="13826">MNSRQLINLAKEGALQTSALTAICTSLAISLPKLCDMLSKEIARDYLRGDITWDDGDMAMNSLFAWAYGADDVGLSEFSMSVFLAFDQAEFKHDQPTDSGPEFHTIPRLKRLLVALECQAQHRE</sequence>
<dbReference type="AlphaFoldDB" id="A0A923HQI6"/>
<dbReference type="Proteomes" id="UP000627446">
    <property type="component" value="Unassembled WGS sequence"/>
</dbReference>
<proteinExistence type="predicted"/>
<protein>
    <submittedName>
        <fullName evidence="1">Uncharacterized protein</fullName>
    </submittedName>
</protein>
<keyword evidence="2" id="KW-1185">Reference proteome</keyword>
<reference evidence="1" key="1">
    <citation type="submission" date="2020-08" db="EMBL/GenBank/DDBJ databases">
        <title>Novel species isolated from subtropical streams in China.</title>
        <authorList>
            <person name="Lu H."/>
        </authorList>
    </citation>
    <scope>NUCLEOTIDE SEQUENCE</scope>
    <source>
        <strain evidence="1">LX22W</strain>
    </source>
</reference>
<accession>A0A923HQI6</accession>
<comment type="caution">
    <text evidence="1">The sequence shown here is derived from an EMBL/GenBank/DDBJ whole genome shotgun (WGS) entry which is preliminary data.</text>
</comment>
<dbReference type="RefSeq" id="WP_186914883.1">
    <property type="nucleotide sequence ID" value="NZ_JACOFZ010000001.1"/>
</dbReference>
<organism evidence="1 2">
    <name type="scientific">Undibacterium nitidum</name>
    <dbReference type="NCBI Taxonomy" id="2762298"/>
    <lineage>
        <taxon>Bacteria</taxon>
        <taxon>Pseudomonadati</taxon>
        <taxon>Pseudomonadota</taxon>
        <taxon>Betaproteobacteria</taxon>
        <taxon>Burkholderiales</taxon>
        <taxon>Oxalobacteraceae</taxon>
        <taxon>Undibacterium</taxon>
    </lineage>
</organism>
<gene>
    <name evidence="1" type="ORF">H8K36_04525</name>
</gene>
<name>A0A923HQI6_9BURK</name>
<evidence type="ECO:0000313" key="1">
    <source>
        <dbReference type="EMBL" id="MBC3880627.1"/>
    </source>
</evidence>
<evidence type="ECO:0000313" key="2">
    <source>
        <dbReference type="Proteomes" id="UP000627446"/>
    </source>
</evidence>